<organism evidence="2 3">
    <name type="scientific">Datura stramonium</name>
    <name type="common">Jimsonweed</name>
    <name type="synonym">Common thornapple</name>
    <dbReference type="NCBI Taxonomy" id="4076"/>
    <lineage>
        <taxon>Eukaryota</taxon>
        <taxon>Viridiplantae</taxon>
        <taxon>Streptophyta</taxon>
        <taxon>Embryophyta</taxon>
        <taxon>Tracheophyta</taxon>
        <taxon>Spermatophyta</taxon>
        <taxon>Magnoliopsida</taxon>
        <taxon>eudicotyledons</taxon>
        <taxon>Gunneridae</taxon>
        <taxon>Pentapetalae</taxon>
        <taxon>asterids</taxon>
        <taxon>lamiids</taxon>
        <taxon>Solanales</taxon>
        <taxon>Solanaceae</taxon>
        <taxon>Solanoideae</taxon>
        <taxon>Datureae</taxon>
        <taxon>Datura</taxon>
    </lineage>
</organism>
<dbReference type="EMBL" id="JACEIK010000692">
    <property type="protein sequence ID" value="MCD7460983.1"/>
    <property type="molecule type" value="Genomic_DNA"/>
</dbReference>
<evidence type="ECO:0000313" key="3">
    <source>
        <dbReference type="Proteomes" id="UP000823775"/>
    </source>
</evidence>
<evidence type="ECO:0000259" key="1">
    <source>
        <dbReference type="SMART" id="SM01383"/>
    </source>
</evidence>
<name>A0ABS8SQD5_DATST</name>
<dbReference type="SUPFAM" id="SSF50249">
    <property type="entry name" value="Nucleic acid-binding proteins"/>
    <property type="match status" value="1"/>
</dbReference>
<reference evidence="2 3" key="1">
    <citation type="journal article" date="2021" name="BMC Genomics">
        <title>Datura genome reveals duplications of psychoactive alkaloid biosynthetic genes and high mutation rate following tissue culture.</title>
        <authorList>
            <person name="Rajewski A."/>
            <person name="Carter-House D."/>
            <person name="Stajich J."/>
            <person name="Litt A."/>
        </authorList>
    </citation>
    <scope>NUCLEOTIDE SEQUENCE [LARGE SCALE GENOMIC DNA]</scope>
    <source>
        <strain evidence="2">AR-01</strain>
    </source>
</reference>
<dbReference type="Proteomes" id="UP000823775">
    <property type="component" value="Unassembled WGS sequence"/>
</dbReference>
<keyword evidence="2" id="KW-0689">Ribosomal protein</keyword>
<feature type="non-terminal residue" evidence="2">
    <location>
        <position position="86"/>
    </location>
</feature>
<keyword evidence="2" id="KW-0687">Ribonucleoprotein</keyword>
<keyword evidence="3" id="KW-1185">Reference proteome</keyword>
<gene>
    <name evidence="2" type="primary">RPL2_5</name>
    <name evidence="2" type="ORF">HAX54_044950</name>
</gene>
<dbReference type="Gene3D" id="2.40.50.140">
    <property type="entry name" value="Nucleic acid-binding proteins"/>
    <property type="match status" value="1"/>
</dbReference>
<dbReference type="Pfam" id="PF00181">
    <property type="entry name" value="Ribosomal_L2_N"/>
    <property type="match status" value="1"/>
</dbReference>
<feature type="domain" description="Large ribosomal subunit protein uL2 RNA-binding" evidence="1">
    <location>
        <begin position="21"/>
        <end position="84"/>
    </location>
</feature>
<sequence length="86" mass="9965">MDSVVVVKVVMPEELPQGIEGRGHKRSYRKIDFRRNEKDIYGESVTIEYDPNRNAYIYSIHYGDGGEKRYILHPRGAINLEILIVS</sequence>
<comment type="caution">
    <text evidence="2">The sequence shown here is derived from an EMBL/GenBank/DDBJ whole genome shotgun (WGS) entry which is preliminary data.</text>
</comment>
<dbReference type="InterPro" id="IPR012340">
    <property type="entry name" value="NA-bd_OB-fold"/>
</dbReference>
<proteinExistence type="predicted"/>
<accession>A0ABS8SQD5</accession>
<protein>
    <submittedName>
        <fullName evidence="2">60S ribosomal protein L2</fullName>
    </submittedName>
</protein>
<dbReference type="SMART" id="SM01383">
    <property type="entry name" value="Ribosomal_L2"/>
    <property type="match status" value="1"/>
</dbReference>
<dbReference type="GO" id="GO:0005840">
    <property type="term" value="C:ribosome"/>
    <property type="evidence" value="ECO:0007669"/>
    <property type="project" value="UniProtKB-KW"/>
</dbReference>
<evidence type="ECO:0000313" key="2">
    <source>
        <dbReference type="EMBL" id="MCD7460983.1"/>
    </source>
</evidence>
<dbReference type="InterPro" id="IPR022666">
    <property type="entry name" value="Ribosomal_uL2_RNA-bd_dom"/>
</dbReference>